<dbReference type="GO" id="GO:0000976">
    <property type="term" value="F:transcription cis-regulatory region binding"/>
    <property type="evidence" value="ECO:0007669"/>
    <property type="project" value="TreeGrafter"/>
</dbReference>
<dbReference type="RefSeq" id="WP_013537084.1">
    <property type="nucleotide sequence ID" value="NC_014926.1"/>
</dbReference>
<sequence>MARVLLVEDDDSIGELVTYYLKNKGYDVEWVQDGLEARELLKSRKYDIIVLDLMLPGVNGLDLCREVRLRGINKDTPIIVLTAIGDEDTKVHGLEAGADDYVTKPFSIKELLARIEAVLRRAGYSEVLEFEGIVEDKRSKSVTVDGKPIHLTKTELQLLEFFLEHPEQLFSREELLEKIWGVEHNETTRTVDVYISRLRKKLGDKGKFLKTLPRLGYKLTREE</sequence>
<dbReference type="SUPFAM" id="SSF46894">
    <property type="entry name" value="C-terminal effector domain of the bipartite response regulators"/>
    <property type="match status" value="1"/>
</dbReference>
<gene>
    <name evidence="10" type="ordered locus">Theam_0325</name>
</gene>
<dbReference type="Gene3D" id="6.10.250.690">
    <property type="match status" value="1"/>
</dbReference>
<keyword evidence="3" id="KW-0805">Transcription regulation</keyword>
<evidence type="ECO:0000256" key="2">
    <source>
        <dbReference type="ARBA" id="ARBA00023012"/>
    </source>
</evidence>
<dbReference type="InterPro" id="IPR001867">
    <property type="entry name" value="OmpR/PhoB-type_DNA-bd"/>
</dbReference>
<keyword evidence="5" id="KW-0804">Transcription</keyword>
<proteinExistence type="predicted"/>
<evidence type="ECO:0000256" key="1">
    <source>
        <dbReference type="ARBA" id="ARBA00022553"/>
    </source>
</evidence>
<dbReference type="Pfam" id="PF00486">
    <property type="entry name" value="Trans_reg_C"/>
    <property type="match status" value="1"/>
</dbReference>
<dbReference type="SUPFAM" id="SSF52172">
    <property type="entry name" value="CheY-like"/>
    <property type="match status" value="1"/>
</dbReference>
<evidence type="ECO:0000313" key="11">
    <source>
        <dbReference type="Proteomes" id="UP000006362"/>
    </source>
</evidence>
<dbReference type="Proteomes" id="UP000006362">
    <property type="component" value="Chromosome"/>
</dbReference>
<feature type="modified residue" description="4-aspartylphosphate" evidence="6">
    <location>
        <position position="52"/>
    </location>
</feature>
<dbReference type="PROSITE" id="PS51755">
    <property type="entry name" value="OMPR_PHOB"/>
    <property type="match status" value="1"/>
</dbReference>
<dbReference type="Gene3D" id="1.10.10.10">
    <property type="entry name" value="Winged helix-like DNA-binding domain superfamily/Winged helix DNA-binding domain"/>
    <property type="match status" value="1"/>
</dbReference>
<dbReference type="Pfam" id="PF00072">
    <property type="entry name" value="Response_reg"/>
    <property type="match status" value="1"/>
</dbReference>
<accession>E8T4G3</accession>
<dbReference type="InterPro" id="IPR036388">
    <property type="entry name" value="WH-like_DNA-bd_sf"/>
</dbReference>
<dbReference type="FunFam" id="3.40.50.2300:FF:000001">
    <property type="entry name" value="DNA-binding response regulator PhoB"/>
    <property type="match status" value="1"/>
</dbReference>
<name>E8T4G3_THEA1</name>
<evidence type="ECO:0000256" key="5">
    <source>
        <dbReference type="ARBA" id="ARBA00023163"/>
    </source>
</evidence>
<feature type="domain" description="Response regulatory" evidence="8">
    <location>
        <begin position="3"/>
        <end position="119"/>
    </location>
</feature>
<dbReference type="KEGG" id="tam:Theam_0325"/>
<dbReference type="STRING" id="648996.Theam_0325"/>
<dbReference type="InterPro" id="IPR016032">
    <property type="entry name" value="Sig_transdc_resp-reg_C-effctor"/>
</dbReference>
<dbReference type="SMART" id="SM00862">
    <property type="entry name" value="Trans_reg_C"/>
    <property type="match status" value="1"/>
</dbReference>
<keyword evidence="1 6" id="KW-0597">Phosphoprotein</keyword>
<dbReference type="GO" id="GO:0006355">
    <property type="term" value="P:regulation of DNA-templated transcription"/>
    <property type="evidence" value="ECO:0007669"/>
    <property type="project" value="InterPro"/>
</dbReference>
<dbReference type="HOGENOM" id="CLU_000445_30_1_0"/>
<dbReference type="InterPro" id="IPR011006">
    <property type="entry name" value="CheY-like_superfamily"/>
</dbReference>
<dbReference type="SMART" id="SM00448">
    <property type="entry name" value="REC"/>
    <property type="match status" value="1"/>
</dbReference>
<evidence type="ECO:0000313" key="10">
    <source>
        <dbReference type="EMBL" id="ADU96298.1"/>
    </source>
</evidence>
<dbReference type="CDD" id="cd17574">
    <property type="entry name" value="REC_OmpR"/>
    <property type="match status" value="1"/>
</dbReference>
<evidence type="ECO:0000256" key="4">
    <source>
        <dbReference type="ARBA" id="ARBA00023125"/>
    </source>
</evidence>
<evidence type="ECO:0000256" key="6">
    <source>
        <dbReference type="PROSITE-ProRule" id="PRU00169"/>
    </source>
</evidence>
<dbReference type="GO" id="GO:0032993">
    <property type="term" value="C:protein-DNA complex"/>
    <property type="evidence" value="ECO:0007669"/>
    <property type="project" value="TreeGrafter"/>
</dbReference>
<feature type="DNA-binding region" description="OmpR/PhoB-type" evidence="7">
    <location>
        <begin position="125"/>
        <end position="221"/>
    </location>
</feature>
<evidence type="ECO:0000259" key="9">
    <source>
        <dbReference type="PROSITE" id="PS51755"/>
    </source>
</evidence>
<keyword evidence="11" id="KW-1185">Reference proteome</keyword>
<reference evidence="10" key="1">
    <citation type="submission" date="2011-01" db="EMBL/GenBank/DDBJ databases">
        <title>Complete sequence of chromosome of Thermovibrio ammonificans HB-1.</title>
        <authorList>
            <consortium name="US DOE Joint Genome Institute"/>
            <person name="Lucas S."/>
            <person name="Copeland A."/>
            <person name="Lapidus A."/>
            <person name="Cheng J.-F."/>
            <person name="Goodwin L."/>
            <person name="Pitluck S."/>
            <person name="Davenport K."/>
            <person name="Detter J.C."/>
            <person name="Han C."/>
            <person name="Tapia R."/>
            <person name="Land M."/>
            <person name="Hauser L."/>
            <person name="Kyrpides N."/>
            <person name="Ivanova N."/>
            <person name="Ovchinnikova G."/>
            <person name="Vetriani C."/>
            <person name="Woyke T."/>
        </authorList>
    </citation>
    <scope>NUCLEOTIDE SEQUENCE [LARGE SCALE GENOMIC DNA]</scope>
    <source>
        <strain evidence="10">HB-1</strain>
    </source>
</reference>
<dbReference type="GO" id="GO:0005829">
    <property type="term" value="C:cytosol"/>
    <property type="evidence" value="ECO:0007669"/>
    <property type="project" value="TreeGrafter"/>
</dbReference>
<protein>
    <submittedName>
        <fullName evidence="10">Two component transcriptional regulator, winged helix family</fullName>
    </submittedName>
</protein>
<dbReference type="EMBL" id="CP002444">
    <property type="protein sequence ID" value="ADU96298.1"/>
    <property type="molecule type" value="Genomic_DNA"/>
</dbReference>
<dbReference type="Gene3D" id="3.40.50.2300">
    <property type="match status" value="1"/>
</dbReference>
<dbReference type="InterPro" id="IPR039420">
    <property type="entry name" value="WalR-like"/>
</dbReference>
<organism evidence="10 11">
    <name type="scientific">Thermovibrio ammonificans (strain DSM 15698 / JCM 12110 / HB-1)</name>
    <dbReference type="NCBI Taxonomy" id="648996"/>
    <lineage>
        <taxon>Bacteria</taxon>
        <taxon>Pseudomonadati</taxon>
        <taxon>Aquificota</taxon>
        <taxon>Aquificia</taxon>
        <taxon>Desulfurobacteriales</taxon>
        <taxon>Desulfurobacteriaceae</taxon>
        <taxon>Thermovibrio</taxon>
    </lineage>
</organism>
<dbReference type="PANTHER" id="PTHR48111:SF40">
    <property type="entry name" value="PHOSPHATE REGULON TRANSCRIPTIONAL REGULATORY PROTEIN PHOB"/>
    <property type="match status" value="1"/>
</dbReference>
<dbReference type="PANTHER" id="PTHR48111">
    <property type="entry name" value="REGULATOR OF RPOS"/>
    <property type="match status" value="1"/>
</dbReference>
<evidence type="ECO:0000256" key="7">
    <source>
        <dbReference type="PROSITE-ProRule" id="PRU01091"/>
    </source>
</evidence>
<feature type="domain" description="OmpR/PhoB-type" evidence="9">
    <location>
        <begin position="125"/>
        <end position="221"/>
    </location>
</feature>
<keyword evidence="2" id="KW-0902">Two-component regulatory system</keyword>
<dbReference type="eggNOG" id="COG0745">
    <property type="taxonomic scope" value="Bacteria"/>
</dbReference>
<evidence type="ECO:0000259" key="8">
    <source>
        <dbReference type="PROSITE" id="PS50110"/>
    </source>
</evidence>
<keyword evidence="4 7" id="KW-0238">DNA-binding</keyword>
<dbReference type="CDD" id="cd00383">
    <property type="entry name" value="trans_reg_C"/>
    <property type="match status" value="1"/>
</dbReference>
<dbReference type="InterPro" id="IPR001789">
    <property type="entry name" value="Sig_transdc_resp-reg_receiver"/>
</dbReference>
<dbReference type="GO" id="GO:0000156">
    <property type="term" value="F:phosphorelay response regulator activity"/>
    <property type="evidence" value="ECO:0007669"/>
    <property type="project" value="TreeGrafter"/>
</dbReference>
<evidence type="ECO:0000256" key="3">
    <source>
        <dbReference type="ARBA" id="ARBA00023015"/>
    </source>
</evidence>
<dbReference type="PROSITE" id="PS50110">
    <property type="entry name" value="RESPONSE_REGULATORY"/>
    <property type="match status" value="1"/>
</dbReference>
<dbReference type="AlphaFoldDB" id="E8T4G3"/>
<dbReference type="OrthoDB" id="9790454at2"/>